<sequence>MSGVEMREKGGGRREGAGDIWRYRAVEKKEDDSEERRRGLVLAFLCQVQAVRGAVGLGAPMPVDMQPHQGLYYYETSPNQPSRGSLDQKVWFSLLTYPVAIYRQSERYWEDAEVQVCPGPIVVDMALAQPSLLPYPLSLLPSLLMPPRLRVDSASL</sequence>
<accession>A0A834FRE3</accession>
<dbReference type="EMBL" id="WKFB01000019">
    <property type="protein sequence ID" value="KAF6738785.1"/>
    <property type="molecule type" value="Genomic_DNA"/>
</dbReference>
<evidence type="ECO:0000313" key="1">
    <source>
        <dbReference type="EMBL" id="KAF6738785.1"/>
    </source>
</evidence>
<comment type="caution">
    <text evidence="1">The sequence shown here is derived from an EMBL/GenBank/DDBJ whole genome shotgun (WGS) entry which is preliminary data.</text>
</comment>
<name>A0A834FRE3_ORYME</name>
<proteinExistence type="predicted"/>
<dbReference type="AlphaFoldDB" id="A0A834FRE3"/>
<dbReference type="Proteomes" id="UP000646548">
    <property type="component" value="Unassembled WGS sequence"/>
</dbReference>
<reference evidence="1" key="1">
    <citation type="journal article" name="BMC Genomics">
        <title>Long-read sequencing and de novo genome assembly of marine medaka (Oryzias melastigma).</title>
        <authorList>
            <person name="Liang P."/>
            <person name="Saqib H.S.A."/>
            <person name="Ni X."/>
            <person name="Shen Y."/>
        </authorList>
    </citation>
    <scope>NUCLEOTIDE SEQUENCE</scope>
    <source>
        <strain evidence="1">Bigg-433</strain>
    </source>
</reference>
<evidence type="ECO:0000313" key="2">
    <source>
        <dbReference type="Proteomes" id="UP000646548"/>
    </source>
</evidence>
<organism evidence="1 2">
    <name type="scientific">Oryzias melastigma</name>
    <name type="common">Marine medaka</name>
    <dbReference type="NCBI Taxonomy" id="30732"/>
    <lineage>
        <taxon>Eukaryota</taxon>
        <taxon>Metazoa</taxon>
        <taxon>Chordata</taxon>
        <taxon>Craniata</taxon>
        <taxon>Vertebrata</taxon>
        <taxon>Euteleostomi</taxon>
        <taxon>Actinopterygii</taxon>
        <taxon>Neopterygii</taxon>
        <taxon>Teleostei</taxon>
        <taxon>Neoteleostei</taxon>
        <taxon>Acanthomorphata</taxon>
        <taxon>Ovalentaria</taxon>
        <taxon>Atherinomorphae</taxon>
        <taxon>Beloniformes</taxon>
        <taxon>Adrianichthyidae</taxon>
        <taxon>Oryziinae</taxon>
        <taxon>Oryzias</taxon>
    </lineage>
</organism>
<gene>
    <name evidence="1" type="ORF">FQA47_017641</name>
</gene>
<protein>
    <submittedName>
        <fullName evidence="1">Uncharacterized protein</fullName>
    </submittedName>
</protein>